<dbReference type="InterPro" id="IPR055290">
    <property type="entry name" value="At3g26010-like"/>
</dbReference>
<dbReference type="AlphaFoldDB" id="A0A218WYS2"/>
<dbReference type="EMBL" id="PGOL01000311">
    <property type="protein sequence ID" value="PKI72758.1"/>
    <property type="molecule type" value="Genomic_DNA"/>
</dbReference>
<evidence type="ECO:0000313" key="3">
    <source>
        <dbReference type="EMBL" id="OWM77361.1"/>
    </source>
</evidence>
<keyword evidence="1" id="KW-0472">Membrane</keyword>
<evidence type="ECO:0000313" key="4">
    <source>
        <dbReference type="EMBL" id="PKI72758.1"/>
    </source>
</evidence>
<evidence type="ECO:0000256" key="1">
    <source>
        <dbReference type="SAM" id="Phobius"/>
    </source>
</evidence>
<dbReference type="InterPro" id="IPR036047">
    <property type="entry name" value="F-box-like_dom_sf"/>
</dbReference>
<organism evidence="3 5">
    <name type="scientific">Punica granatum</name>
    <name type="common">Pomegranate</name>
    <dbReference type="NCBI Taxonomy" id="22663"/>
    <lineage>
        <taxon>Eukaryota</taxon>
        <taxon>Viridiplantae</taxon>
        <taxon>Streptophyta</taxon>
        <taxon>Embryophyta</taxon>
        <taxon>Tracheophyta</taxon>
        <taxon>Spermatophyta</taxon>
        <taxon>Magnoliopsida</taxon>
        <taxon>eudicotyledons</taxon>
        <taxon>Gunneridae</taxon>
        <taxon>Pentapetalae</taxon>
        <taxon>rosids</taxon>
        <taxon>malvids</taxon>
        <taxon>Myrtales</taxon>
        <taxon>Lythraceae</taxon>
        <taxon>Punica</taxon>
    </lineage>
</organism>
<evidence type="ECO:0000313" key="5">
    <source>
        <dbReference type="Proteomes" id="UP000197138"/>
    </source>
</evidence>
<evidence type="ECO:0000259" key="2">
    <source>
        <dbReference type="SMART" id="SM00256"/>
    </source>
</evidence>
<evidence type="ECO:0000313" key="6">
    <source>
        <dbReference type="Proteomes" id="UP000233551"/>
    </source>
</evidence>
<dbReference type="EMBL" id="MTKT01002534">
    <property type="protein sequence ID" value="OWM77361.1"/>
    <property type="molecule type" value="Genomic_DNA"/>
</dbReference>
<dbReference type="GeneID" id="116208744"/>
<dbReference type="OrthoDB" id="1845982at2759"/>
<proteinExistence type="predicted"/>
<sequence>MPQADRLSDNLIFEILTRVPLETVGRCRAVSQQWNRITYEPSFMDLHPPRTRTIAGYFVQGSVYCNYWSGFVPVAGEPLDISLGFLPQPVRIEACDRGILLCRKRRSDSAPYVPQYYVCKPSTKEWVRIPNPKTKYPTVITSMVVVRSKPKYLHYKILRISKHQAQSYDWELLRCEIFDSKDWTWKRLADMNILDEYVFSSYQNPVVVGGRAFWLTMKGYLFMFDMFKETWRILPEPIAGVNKEYNRHARLLNHEGKLALLLTGMDSFFELYVMEDLRGPLWGKRNSVCLEEMGRPLALYSANVALTQGFFKVSLCRSWPGQTANVFMTKCVRVEQVFPFFSDSEPSNFAAPTKHFHEITTRHHNALGGSSVKTSRGRRIGMPYKMILISAFFLILAVCFRNR</sequence>
<protein>
    <recommendedName>
        <fullName evidence="2">F-box domain-containing protein</fullName>
    </recommendedName>
</protein>
<feature type="transmembrane region" description="Helical" evidence="1">
    <location>
        <begin position="382"/>
        <end position="400"/>
    </location>
</feature>
<dbReference type="NCBIfam" id="TIGR01640">
    <property type="entry name" value="F_box_assoc_1"/>
    <property type="match status" value="1"/>
</dbReference>
<dbReference type="InterPro" id="IPR013187">
    <property type="entry name" value="F-box-assoc_dom_typ3"/>
</dbReference>
<feature type="domain" description="F-box" evidence="2">
    <location>
        <begin position="7"/>
        <end position="47"/>
    </location>
</feature>
<reference evidence="5" key="1">
    <citation type="journal article" date="2017" name="Plant J.">
        <title>The pomegranate (Punica granatum L.) genome and the genomics of punicalagin biosynthesis.</title>
        <authorList>
            <person name="Qin G."/>
            <person name="Xu C."/>
            <person name="Ming R."/>
            <person name="Tang H."/>
            <person name="Guyot R."/>
            <person name="Kramer E.M."/>
            <person name="Hu Y."/>
            <person name="Yi X."/>
            <person name="Qi Y."/>
            <person name="Xu X."/>
            <person name="Gao Z."/>
            <person name="Pan H."/>
            <person name="Jian J."/>
            <person name="Tian Y."/>
            <person name="Yue Z."/>
            <person name="Xu Y."/>
        </authorList>
    </citation>
    <scope>NUCLEOTIDE SEQUENCE [LARGE SCALE GENOMIC DNA]</scope>
    <source>
        <strain evidence="5">cv. Dabenzi</strain>
    </source>
</reference>
<dbReference type="Pfam" id="PF08268">
    <property type="entry name" value="FBA_3"/>
    <property type="match status" value="1"/>
</dbReference>
<dbReference type="PANTHER" id="PTHR35546:SF16">
    <property type="entry name" value="F-BOX ASSOCIATED UBIQUITINATION EFFECTOR FAMILY PROTEIN-RELATED"/>
    <property type="match status" value="1"/>
</dbReference>
<keyword evidence="1" id="KW-0812">Transmembrane</keyword>
<dbReference type="Proteomes" id="UP000233551">
    <property type="component" value="Unassembled WGS sequence"/>
</dbReference>
<accession>A0A218WYS2</accession>
<dbReference type="InterPro" id="IPR017451">
    <property type="entry name" value="F-box-assoc_interact_dom"/>
</dbReference>
<name>A0A218WYS2_PUNGR</name>
<keyword evidence="1" id="KW-1133">Transmembrane helix</keyword>
<comment type="caution">
    <text evidence="3">The sequence shown here is derived from an EMBL/GenBank/DDBJ whole genome shotgun (WGS) entry which is preliminary data.</text>
</comment>
<dbReference type="Proteomes" id="UP000197138">
    <property type="component" value="Unassembled WGS sequence"/>
</dbReference>
<reference evidence="4 6" key="3">
    <citation type="submission" date="2017-11" db="EMBL/GenBank/DDBJ databases">
        <title>De-novo sequencing of pomegranate (Punica granatum L.) genome.</title>
        <authorList>
            <person name="Akparov Z."/>
            <person name="Amiraslanov A."/>
            <person name="Hajiyeva S."/>
            <person name="Abbasov M."/>
            <person name="Kaur K."/>
            <person name="Hamwieh A."/>
            <person name="Solovyev V."/>
            <person name="Salamov A."/>
            <person name="Braich B."/>
            <person name="Kosarev P."/>
            <person name="Mahmoud A."/>
            <person name="Hajiyev E."/>
            <person name="Babayeva S."/>
            <person name="Izzatullayeva V."/>
            <person name="Mammadov A."/>
            <person name="Mammadov A."/>
            <person name="Sharifova S."/>
            <person name="Ojaghi J."/>
            <person name="Eynullazada K."/>
            <person name="Bayramov B."/>
            <person name="Abdulazimova A."/>
            <person name="Shahmuradov I."/>
        </authorList>
    </citation>
    <scope>NUCLEOTIDE SEQUENCE [LARGE SCALE GENOMIC DNA]</scope>
    <source>
        <strain evidence="4">AG2017</strain>
        <strain evidence="6">cv. AG2017</strain>
        <tissue evidence="4">Leaf</tissue>
    </source>
</reference>
<dbReference type="SUPFAM" id="SSF117281">
    <property type="entry name" value="Kelch motif"/>
    <property type="match status" value="1"/>
</dbReference>
<gene>
    <name evidence="3" type="ORF">CDL15_Pgr016758</name>
    <name evidence="4" type="ORF">CRG98_006843</name>
</gene>
<dbReference type="InterPro" id="IPR015915">
    <property type="entry name" value="Kelch-typ_b-propeller"/>
</dbReference>
<reference evidence="3" key="2">
    <citation type="submission" date="2017-06" db="EMBL/GenBank/DDBJ databases">
        <title>The pomegranate genome and the genomics of punicalagin biosynthesis.</title>
        <authorList>
            <person name="Xu C."/>
        </authorList>
    </citation>
    <scope>NUCLEOTIDE SEQUENCE [LARGE SCALE GENOMIC DNA]</scope>
    <source>
        <tissue evidence="3">Fresh leaf</tissue>
    </source>
</reference>
<dbReference type="PANTHER" id="PTHR35546">
    <property type="entry name" value="F-BOX PROTEIN INTERACTION DOMAIN PROTEIN-RELATED"/>
    <property type="match status" value="1"/>
</dbReference>
<keyword evidence="6" id="KW-1185">Reference proteome</keyword>
<dbReference type="Pfam" id="PF00646">
    <property type="entry name" value="F-box"/>
    <property type="match status" value="1"/>
</dbReference>
<dbReference type="Gene3D" id="1.20.1280.50">
    <property type="match status" value="1"/>
</dbReference>
<dbReference type="InterPro" id="IPR001810">
    <property type="entry name" value="F-box_dom"/>
</dbReference>
<dbReference type="SUPFAM" id="SSF81383">
    <property type="entry name" value="F-box domain"/>
    <property type="match status" value="1"/>
</dbReference>
<dbReference type="SMART" id="SM00256">
    <property type="entry name" value="FBOX"/>
    <property type="match status" value="1"/>
</dbReference>